<sequence>MREEEPNTSEPPAVSAEELVLRSRNLLGELEDLECFLASKNRRESELGSVELRQFKNSIIAESNSLQKSLRQLTGADLTSEKTVHTLRSSNLPFYEAVWAAAKRSTGLIAFNKRFYWDETADDIKAINTRISDRTPVKTRRRNVLVDIVTRGGLEWVKVSTITETRLLFDMAKAGWENGEDSDDVEPSVAGSGDELSLVKLARELSRAAQATRIHYRHPQIRFVLPKVALGIIPAIDSLIANIQATGAQVECGPSPTANCGTPAPALKDIAENLLVDPFADFSPTLNIDCTILLALVSDLSHGAVAPEPRFHHAIMRQIELEKQEKLLPDLLFPAMGARELVCTREAHRRMREIVELIGTRTEKGRTALLMGDDPGKPRDVLVREFRELSDHHVPEHWNLPVKVVESDVDARKTLPATAKIVAENLSEINRSVFLFGWASGQTTISSNRTVAKLIENLVEEHRKGDDEMGPSIWLCPTARSLVGKEKNRRSWGKG</sequence>
<evidence type="ECO:0000313" key="2">
    <source>
        <dbReference type="EMBL" id="KAH0562692.1"/>
    </source>
</evidence>
<name>A0A9P8LEF0_9PEZI</name>
<gene>
    <name evidence="2" type="ORF">GP486_002635</name>
</gene>
<proteinExistence type="predicted"/>
<feature type="domain" description="DUF1308" evidence="1">
    <location>
        <begin position="286"/>
        <end position="371"/>
    </location>
</feature>
<protein>
    <recommendedName>
        <fullName evidence="1">DUF1308 domain-containing protein</fullName>
    </recommendedName>
</protein>
<dbReference type="PANTHER" id="PTHR13379:SF0">
    <property type="entry name" value="UPF0415 PROTEIN C7ORF25"/>
    <property type="match status" value="1"/>
</dbReference>
<evidence type="ECO:0000313" key="3">
    <source>
        <dbReference type="Proteomes" id="UP000750711"/>
    </source>
</evidence>
<keyword evidence="3" id="KW-1185">Reference proteome</keyword>
<dbReference type="Proteomes" id="UP000750711">
    <property type="component" value="Unassembled WGS sequence"/>
</dbReference>
<dbReference type="InterPro" id="IPR010733">
    <property type="entry name" value="DUF1308"/>
</dbReference>
<evidence type="ECO:0000259" key="1">
    <source>
        <dbReference type="Pfam" id="PF07000"/>
    </source>
</evidence>
<accession>A0A9P8LEF0</accession>
<organism evidence="2 3">
    <name type="scientific">Trichoglossum hirsutum</name>
    <dbReference type="NCBI Taxonomy" id="265104"/>
    <lineage>
        <taxon>Eukaryota</taxon>
        <taxon>Fungi</taxon>
        <taxon>Dikarya</taxon>
        <taxon>Ascomycota</taxon>
        <taxon>Pezizomycotina</taxon>
        <taxon>Geoglossomycetes</taxon>
        <taxon>Geoglossales</taxon>
        <taxon>Geoglossaceae</taxon>
        <taxon>Trichoglossum</taxon>
    </lineage>
</organism>
<dbReference type="Pfam" id="PF07000">
    <property type="entry name" value="DUF1308"/>
    <property type="match status" value="1"/>
</dbReference>
<comment type="caution">
    <text evidence="2">The sequence shown here is derived from an EMBL/GenBank/DDBJ whole genome shotgun (WGS) entry which is preliminary data.</text>
</comment>
<dbReference type="EMBL" id="JAGHQM010000306">
    <property type="protein sequence ID" value="KAH0562692.1"/>
    <property type="molecule type" value="Genomic_DNA"/>
</dbReference>
<dbReference type="PANTHER" id="PTHR13379">
    <property type="entry name" value="UNCHARACTERIZED DUF1308"/>
    <property type="match status" value="1"/>
</dbReference>
<reference evidence="2" key="1">
    <citation type="submission" date="2021-03" db="EMBL/GenBank/DDBJ databases">
        <title>Comparative genomics and phylogenomic investigation of the class Geoglossomycetes provide insights into ecological specialization and systematics.</title>
        <authorList>
            <person name="Melie T."/>
            <person name="Pirro S."/>
            <person name="Miller A.N."/>
            <person name="Quandt A."/>
        </authorList>
    </citation>
    <scope>NUCLEOTIDE SEQUENCE</scope>
    <source>
        <strain evidence="2">CAQ_001_2017</strain>
    </source>
</reference>
<dbReference type="AlphaFoldDB" id="A0A9P8LEF0"/>